<dbReference type="AlphaFoldDB" id="A0A4R5BE07"/>
<evidence type="ECO:0000256" key="2">
    <source>
        <dbReference type="ARBA" id="ARBA00022617"/>
    </source>
</evidence>
<evidence type="ECO:0000256" key="4">
    <source>
        <dbReference type="ARBA" id="ARBA00023002"/>
    </source>
</evidence>
<dbReference type="CDD" id="cd11030">
    <property type="entry name" value="CYP105-like"/>
    <property type="match status" value="1"/>
</dbReference>
<dbReference type="PANTHER" id="PTHR46696:SF1">
    <property type="entry name" value="CYTOCHROME P450 YJIB-RELATED"/>
    <property type="match status" value="1"/>
</dbReference>
<accession>A0A4R5BE07</accession>
<evidence type="ECO:0000256" key="5">
    <source>
        <dbReference type="ARBA" id="ARBA00023004"/>
    </source>
</evidence>
<protein>
    <submittedName>
        <fullName evidence="9">Cytochrome P450</fullName>
    </submittedName>
</protein>
<name>A0A4R5BE07_9ACTN</name>
<feature type="region of interest" description="Disordered" evidence="8">
    <location>
        <begin position="75"/>
        <end position="104"/>
    </location>
</feature>
<dbReference type="Gene3D" id="1.10.630.10">
    <property type="entry name" value="Cytochrome P450"/>
    <property type="match status" value="1"/>
</dbReference>
<dbReference type="GO" id="GO:0016705">
    <property type="term" value="F:oxidoreductase activity, acting on paired donors, with incorporation or reduction of molecular oxygen"/>
    <property type="evidence" value="ECO:0007669"/>
    <property type="project" value="InterPro"/>
</dbReference>
<dbReference type="RefSeq" id="WP_131895381.1">
    <property type="nucleotide sequence ID" value="NZ_SMKU01000101.1"/>
</dbReference>
<sequence>MHSSEGQDGPAIPLPARRACPWHPPAEFAELRAERPVARLAFPEGPPGWLITRYDDVRAGLADLRLGARRPHVNAHVRGTPRAAEAEPASSRSTGLLTSDPPLHTRLRQPLIPRFSMRRIRAMRPRLEELVADHLGPMAVAGRPVDVVQALALPLPTLVICELLGVPYDRHEYFQRLTAELMALDHTLDQSLSGKRELLAFLRDLVATKRREPGNDLLSDLVHRSRLTTREIVSLGALMLVAGHETSANMIALGLMTLLTWPGRWDLLRARPEMITNAVEELLRFHTILQFGLLRIARDRLRIGGQVVEPGERVVLHLPSANRDPLRFSSPDVLDLARPNSRRHLGFGHGLHQCVGQQLARVELEVVFTGLLDRFPRLTLAEPVERIPTHDQMIVYGVRRLLVTWPDPS</sequence>
<dbReference type="InterPro" id="IPR001128">
    <property type="entry name" value="Cyt_P450"/>
</dbReference>
<keyword evidence="3 7" id="KW-0479">Metal-binding</keyword>
<comment type="caution">
    <text evidence="9">The sequence shown here is derived from an EMBL/GenBank/DDBJ whole genome shotgun (WGS) entry which is preliminary data.</text>
</comment>
<keyword evidence="10" id="KW-1185">Reference proteome</keyword>
<organism evidence="9 10">
    <name type="scientific">Actinomadura rubrisoli</name>
    <dbReference type="NCBI Taxonomy" id="2530368"/>
    <lineage>
        <taxon>Bacteria</taxon>
        <taxon>Bacillati</taxon>
        <taxon>Actinomycetota</taxon>
        <taxon>Actinomycetes</taxon>
        <taxon>Streptosporangiales</taxon>
        <taxon>Thermomonosporaceae</taxon>
        <taxon>Actinomadura</taxon>
    </lineage>
</organism>
<dbReference type="InterPro" id="IPR002397">
    <property type="entry name" value="Cyt_P450_B"/>
</dbReference>
<keyword evidence="6 7" id="KW-0503">Monooxygenase</keyword>
<dbReference type="GO" id="GO:0005506">
    <property type="term" value="F:iron ion binding"/>
    <property type="evidence" value="ECO:0007669"/>
    <property type="project" value="InterPro"/>
</dbReference>
<evidence type="ECO:0000256" key="3">
    <source>
        <dbReference type="ARBA" id="ARBA00022723"/>
    </source>
</evidence>
<evidence type="ECO:0000256" key="6">
    <source>
        <dbReference type="ARBA" id="ARBA00023033"/>
    </source>
</evidence>
<evidence type="ECO:0000256" key="1">
    <source>
        <dbReference type="ARBA" id="ARBA00010617"/>
    </source>
</evidence>
<comment type="similarity">
    <text evidence="1 7">Belongs to the cytochrome P450 family.</text>
</comment>
<evidence type="ECO:0000313" key="9">
    <source>
        <dbReference type="EMBL" id="TDD84481.1"/>
    </source>
</evidence>
<reference evidence="9 10" key="1">
    <citation type="submission" date="2019-03" db="EMBL/GenBank/DDBJ databases">
        <title>Draft genome sequences of novel Actinobacteria.</title>
        <authorList>
            <person name="Sahin N."/>
            <person name="Ay H."/>
            <person name="Saygin H."/>
        </authorList>
    </citation>
    <scope>NUCLEOTIDE SEQUENCE [LARGE SCALE GENOMIC DNA]</scope>
    <source>
        <strain evidence="9 10">H3C3</strain>
    </source>
</reference>
<keyword evidence="2 7" id="KW-0349">Heme</keyword>
<evidence type="ECO:0000313" key="10">
    <source>
        <dbReference type="Proteomes" id="UP000294513"/>
    </source>
</evidence>
<dbReference type="InterPro" id="IPR036396">
    <property type="entry name" value="Cyt_P450_sf"/>
</dbReference>
<gene>
    <name evidence="9" type="ORF">E1298_19885</name>
</gene>
<dbReference type="Pfam" id="PF00067">
    <property type="entry name" value="p450"/>
    <property type="match status" value="1"/>
</dbReference>
<dbReference type="Proteomes" id="UP000294513">
    <property type="component" value="Unassembled WGS sequence"/>
</dbReference>
<evidence type="ECO:0000256" key="7">
    <source>
        <dbReference type="RuleBase" id="RU000461"/>
    </source>
</evidence>
<dbReference type="PROSITE" id="PS00086">
    <property type="entry name" value="CYTOCHROME_P450"/>
    <property type="match status" value="1"/>
</dbReference>
<dbReference type="PANTHER" id="PTHR46696">
    <property type="entry name" value="P450, PUTATIVE (EUROFUNG)-RELATED"/>
    <property type="match status" value="1"/>
</dbReference>
<dbReference type="SUPFAM" id="SSF48264">
    <property type="entry name" value="Cytochrome P450"/>
    <property type="match status" value="1"/>
</dbReference>
<keyword evidence="5 7" id="KW-0408">Iron</keyword>
<dbReference type="InterPro" id="IPR017972">
    <property type="entry name" value="Cyt_P450_CS"/>
</dbReference>
<dbReference type="GO" id="GO:0020037">
    <property type="term" value="F:heme binding"/>
    <property type="evidence" value="ECO:0007669"/>
    <property type="project" value="InterPro"/>
</dbReference>
<dbReference type="OrthoDB" id="4133219at2"/>
<proteinExistence type="inferred from homology"/>
<evidence type="ECO:0000256" key="8">
    <source>
        <dbReference type="SAM" id="MobiDB-lite"/>
    </source>
</evidence>
<dbReference type="PRINTS" id="PR00359">
    <property type="entry name" value="BP450"/>
</dbReference>
<dbReference type="PRINTS" id="PR00385">
    <property type="entry name" value="P450"/>
</dbReference>
<dbReference type="EMBL" id="SMKU01000101">
    <property type="protein sequence ID" value="TDD84481.1"/>
    <property type="molecule type" value="Genomic_DNA"/>
</dbReference>
<dbReference type="FunFam" id="1.10.630.10:FF:000018">
    <property type="entry name" value="Cytochrome P450 monooxygenase"/>
    <property type="match status" value="1"/>
</dbReference>
<dbReference type="GO" id="GO:0004497">
    <property type="term" value="F:monooxygenase activity"/>
    <property type="evidence" value="ECO:0007669"/>
    <property type="project" value="UniProtKB-KW"/>
</dbReference>
<feature type="compositionally biased region" description="Low complexity" evidence="8">
    <location>
        <begin position="80"/>
        <end position="94"/>
    </location>
</feature>
<keyword evidence="4 7" id="KW-0560">Oxidoreductase</keyword>